<evidence type="ECO:0000256" key="3">
    <source>
        <dbReference type="ARBA" id="ARBA00022723"/>
    </source>
</evidence>
<evidence type="ECO:0000256" key="7">
    <source>
        <dbReference type="RuleBase" id="RU000461"/>
    </source>
</evidence>
<dbReference type="InterPro" id="IPR002401">
    <property type="entry name" value="Cyt_P450_E_grp-I"/>
</dbReference>
<dbReference type="OrthoDB" id="1844152at2759"/>
<name>A0A9P3PJG7_LYOSH</name>
<dbReference type="SUPFAM" id="SSF48264">
    <property type="entry name" value="Cytochrome P450"/>
    <property type="match status" value="1"/>
</dbReference>
<dbReference type="CDD" id="cd11041">
    <property type="entry name" value="CYP503A1-like"/>
    <property type="match status" value="1"/>
</dbReference>
<dbReference type="GO" id="GO:0016705">
    <property type="term" value="F:oxidoreductase activity, acting on paired donors, with incorporation or reduction of molecular oxygen"/>
    <property type="evidence" value="ECO:0007669"/>
    <property type="project" value="InterPro"/>
</dbReference>
<evidence type="ECO:0000313" key="8">
    <source>
        <dbReference type="EMBL" id="GLB37078.1"/>
    </source>
</evidence>
<evidence type="ECO:0000256" key="2">
    <source>
        <dbReference type="ARBA" id="ARBA00010617"/>
    </source>
</evidence>
<proteinExistence type="inferred from homology"/>
<dbReference type="InterPro" id="IPR017972">
    <property type="entry name" value="Cyt_P450_CS"/>
</dbReference>
<dbReference type="EMBL" id="BRPK01000004">
    <property type="protein sequence ID" value="GLB37078.1"/>
    <property type="molecule type" value="Genomic_DNA"/>
</dbReference>
<sequence length="498" mass="55705">MIIIALYALGLLLSLLVITYFRISRGISYRGGVPRVGPPGVLGYIKTALQYTFDAELVITKGRADFSGKAFVIPTLSGPVFFLPPKYLEIVRSSNDDVFNEPMAVSEDLQLPYTMDVHQMENPYQASVLRTDVNRAIPSFIAEILEESNLVMAETLDSSGESKSITLPVFNTMTHLIARISNRVIFGTKTCRDPAFLRAIVRFSETVTLIAPFVRWTPWIFRRLVYIALSSILGGKQKPLRFIVPLLKKRRADDKLGQEHDKPRIADFLLRAASPQEPLEGIAMRLMNINFGSIHTSSIFITQVLFELALLPRGDLNSIREEVMDALESEGGWTKTALLKFKKIDSALREVGRYYGLMHFALPRISVLGHDLLDGTSVPPGHRVAIDMKAVHFNPQVYPDPDRCDLFRFAKMREDEEGASSKYGFATPDSNYLPFGAGRHACAGRFFAAMELKIMLAHILLNYDISFPPGVTARPANITFNGAIIPDSKAQMVFTRRQ</sequence>
<evidence type="ECO:0000256" key="5">
    <source>
        <dbReference type="ARBA" id="ARBA00023004"/>
    </source>
</evidence>
<dbReference type="PRINTS" id="PR00463">
    <property type="entry name" value="EP450I"/>
</dbReference>
<dbReference type="GO" id="GO:0005506">
    <property type="term" value="F:iron ion binding"/>
    <property type="evidence" value="ECO:0007669"/>
    <property type="project" value="InterPro"/>
</dbReference>
<keyword evidence="5 6" id="KW-0408">Iron</keyword>
<keyword evidence="6 7" id="KW-0349">Heme</keyword>
<dbReference type="GO" id="GO:0020037">
    <property type="term" value="F:heme binding"/>
    <property type="evidence" value="ECO:0007669"/>
    <property type="project" value="InterPro"/>
</dbReference>
<keyword evidence="7" id="KW-0503">Monooxygenase</keyword>
<evidence type="ECO:0000256" key="4">
    <source>
        <dbReference type="ARBA" id="ARBA00023002"/>
    </source>
</evidence>
<dbReference type="PANTHER" id="PTHR46206:SF4">
    <property type="entry name" value="P450, PUTATIVE (EUROFUNG)-RELATED"/>
    <property type="match status" value="1"/>
</dbReference>
<reference evidence="8" key="1">
    <citation type="submission" date="2022-07" db="EMBL/GenBank/DDBJ databases">
        <title>The genome of Lyophyllum shimeji provides insight into the initial evolution of ectomycorrhizal fungal genome.</title>
        <authorList>
            <person name="Kobayashi Y."/>
            <person name="Shibata T."/>
            <person name="Hirakawa H."/>
            <person name="Shigenobu S."/>
            <person name="Nishiyama T."/>
            <person name="Yamada A."/>
            <person name="Hasebe M."/>
            <person name="Kawaguchi M."/>
        </authorList>
    </citation>
    <scope>NUCLEOTIDE SEQUENCE</scope>
    <source>
        <strain evidence="8">AT787</strain>
    </source>
</reference>
<dbReference type="Proteomes" id="UP001063166">
    <property type="component" value="Unassembled WGS sequence"/>
</dbReference>
<dbReference type="GO" id="GO:0004497">
    <property type="term" value="F:monooxygenase activity"/>
    <property type="evidence" value="ECO:0007669"/>
    <property type="project" value="UniProtKB-KW"/>
</dbReference>
<protein>
    <submittedName>
        <fullName evidence="8">Cytochrome p450</fullName>
    </submittedName>
</protein>
<gene>
    <name evidence="8" type="ORF">LshimejAT787_0401290</name>
</gene>
<dbReference type="PROSITE" id="PS00086">
    <property type="entry name" value="CYTOCHROME_P450"/>
    <property type="match status" value="1"/>
</dbReference>
<dbReference type="Pfam" id="PF00067">
    <property type="entry name" value="p450"/>
    <property type="match status" value="1"/>
</dbReference>
<keyword evidence="3 6" id="KW-0479">Metal-binding</keyword>
<dbReference type="InterPro" id="IPR036396">
    <property type="entry name" value="Cyt_P450_sf"/>
</dbReference>
<feature type="binding site" description="axial binding residue" evidence="6">
    <location>
        <position position="442"/>
    </location>
    <ligand>
        <name>heme</name>
        <dbReference type="ChEBI" id="CHEBI:30413"/>
    </ligand>
    <ligandPart>
        <name>Fe</name>
        <dbReference type="ChEBI" id="CHEBI:18248"/>
    </ligandPart>
</feature>
<comment type="cofactor">
    <cofactor evidence="1 6">
        <name>heme</name>
        <dbReference type="ChEBI" id="CHEBI:30413"/>
    </cofactor>
</comment>
<keyword evidence="4 7" id="KW-0560">Oxidoreductase</keyword>
<evidence type="ECO:0000256" key="6">
    <source>
        <dbReference type="PIRSR" id="PIRSR602401-1"/>
    </source>
</evidence>
<accession>A0A9P3PJG7</accession>
<dbReference type="Gene3D" id="1.10.630.10">
    <property type="entry name" value="Cytochrome P450"/>
    <property type="match status" value="1"/>
</dbReference>
<evidence type="ECO:0000256" key="1">
    <source>
        <dbReference type="ARBA" id="ARBA00001971"/>
    </source>
</evidence>
<comment type="similarity">
    <text evidence="2 7">Belongs to the cytochrome P450 family.</text>
</comment>
<dbReference type="PANTHER" id="PTHR46206">
    <property type="entry name" value="CYTOCHROME P450"/>
    <property type="match status" value="1"/>
</dbReference>
<dbReference type="InterPro" id="IPR001128">
    <property type="entry name" value="Cyt_P450"/>
</dbReference>
<organism evidence="8 9">
    <name type="scientific">Lyophyllum shimeji</name>
    <name type="common">Hon-shimeji</name>
    <name type="synonym">Tricholoma shimeji</name>
    <dbReference type="NCBI Taxonomy" id="47721"/>
    <lineage>
        <taxon>Eukaryota</taxon>
        <taxon>Fungi</taxon>
        <taxon>Dikarya</taxon>
        <taxon>Basidiomycota</taxon>
        <taxon>Agaricomycotina</taxon>
        <taxon>Agaricomycetes</taxon>
        <taxon>Agaricomycetidae</taxon>
        <taxon>Agaricales</taxon>
        <taxon>Tricholomatineae</taxon>
        <taxon>Lyophyllaceae</taxon>
        <taxon>Lyophyllum</taxon>
    </lineage>
</organism>
<comment type="caution">
    <text evidence="8">The sequence shown here is derived from an EMBL/GenBank/DDBJ whole genome shotgun (WGS) entry which is preliminary data.</text>
</comment>
<evidence type="ECO:0000313" key="9">
    <source>
        <dbReference type="Proteomes" id="UP001063166"/>
    </source>
</evidence>
<keyword evidence="9" id="KW-1185">Reference proteome</keyword>
<dbReference type="AlphaFoldDB" id="A0A9P3PJG7"/>